<reference evidence="1" key="1">
    <citation type="submission" date="2016-01" db="EMBL/GenBank/DDBJ databases">
        <title>Genome sequencing of Roseivirga ehrenbergii KMM 6017.</title>
        <authorList>
            <person name="Selvaratnam C."/>
            <person name="Thevarajoo S."/>
            <person name="Goh K.M."/>
            <person name="Ee R."/>
            <person name="Chan K.-G."/>
            <person name="Chong C.S."/>
        </authorList>
    </citation>
    <scope>NUCLEOTIDE SEQUENCE [LARGE SCALE GENOMIC DNA]</scope>
    <source>
        <strain evidence="1">KMM 6017</strain>
    </source>
</reference>
<organism evidence="1 2">
    <name type="scientific">Roseivirga ehrenbergii (strain DSM 102268 / JCM 13514 / KCTC 12282 / NCIMB 14502 / KMM 6017)</name>
    <dbReference type="NCBI Taxonomy" id="279360"/>
    <lineage>
        <taxon>Bacteria</taxon>
        <taxon>Pseudomonadati</taxon>
        <taxon>Bacteroidota</taxon>
        <taxon>Cytophagia</taxon>
        <taxon>Cytophagales</taxon>
        <taxon>Roseivirgaceae</taxon>
        <taxon>Roseivirga</taxon>
    </lineage>
</organism>
<dbReference type="AlphaFoldDB" id="A0A150XJ33"/>
<sequence>MSKSLFNNLGHGINFKTKMTIGITASFLEIYNSRNQLTLSTLKRNLITYRIALMFVIFAFH</sequence>
<protein>
    <submittedName>
        <fullName evidence="1">Uncharacterized protein</fullName>
    </submittedName>
</protein>
<proteinExistence type="predicted"/>
<evidence type="ECO:0000313" key="2">
    <source>
        <dbReference type="Proteomes" id="UP000075583"/>
    </source>
</evidence>
<gene>
    <name evidence="1" type="ORF">MB14_18260</name>
</gene>
<keyword evidence="2" id="KW-1185">Reference proteome</keyword>
<accession>A0A150XJ33</accession>
<dbReference type="Proteomes" id="UP000075583">
    <property type="component" value="Unassembled WGS sequence"/>
</dbReference>
<dbReference type="EMBL" id="LQZQ01000009">
    <property type="protein sequence ID" value="KYG78672.1"/>
    <property type="molecule type" value="Genomic_DNA"/>
</dbReference>
<dbReference type="STRING" id="279360.MB14_18260"/>
<name>A0A150XJ33_ROSEK</name>
<evidence type="ECO:0000313" key="1">
    <source>
        <dbReference type="EMBL" id="KYG78672.1"/>
    </source>
</evidence>
<comment type="caution">
    <text evidence="1">The sequence shown here is derived from an EMBL/GenBank/DDBJ whole genome shotgun (WGS) entry which is preliminary data.</text>
</comment>